<organism evidence="8 9">
    <name type="scientific">Pseudocohnilembus persalinus</name>
    <name type="common">Ciliate</name>
    <dbReference type="NCBI Taxonomy" id="266149"/>
    <lineage>
        <taxon>Eukaryota</taxon>
        <taxon>Sar</taxon>
        <taxon>Alveolata</taxon>
        <taxon>Ciliophora</taxon>
        <taxon>Intramacronucleata</taxon>
        <taxon>Oligohymenophorea</taxon>
        <taxon>Scuticociliatia</taxon>
        <taxon>Philasterida</taxon>
        <taxon>Pseudocohnilembidae</taxon>
        <taxon>Pseudocohnilembus</taxon>
    </lineage>
</organism>
<gene>
    <name evidence="8" type="ORF">PPERSA_02255</name>
</gene>
<keyword evidence="2" id="KW-0479">Metal-binding</keyword>
<feature type="region of interest" description="Disordered" evidence="6">
    <location>
        <begin position="152"/>
        <end position="182"/>
    </location>
</feature>
<dbReference type="Pfam" id="PF00645">
    <property type="entry name" value="zf-PARP"/>
    <property type="match status" value="1"/>
</dbReference>
<evidence type="ECO:0000313" key="9">
    <source>
        <dbReference type="Proteomes" id="UP000054937"/>
    </source>
</evidence>
<evidence type="ECO:0000259" key="7">
    <source>
        <dbReference type="PROSITE" id="PS50064"/>
    </source>
</evidence>
<name>A0A0V0QKH3_PSEPJ</name>
<dbReference type="GO" id="GO:0005634">
    <property type="term" value="C:nucleus"/>
    <property type="evidence" value="ECO:0007669"/>
    <property type="project" value="UniProtKB-SubCell"/>
</dbReference>
<evidence type="ECO:0000313" key="8">
    <source>
        <dbReference type="EMBL" id="KRX02765.1"/>
    </source>
</evidence>
<dbReference type="SUPFAM" id="SSF57716">
    <property type="entry name" value="Glucocorticoid receptor-like (DNA-binding domain)"/>
    <property type="match status" value="1"/>
</dbReference>
<dbReference type="InParanoid" id="A0A0V0QKH3"/>
<feature type="compositionally biased region" description="Basic residues" evidence="6">
    <location>
        <begin position="162"/>
        <end position="171"/>
    </location>
</feature>
<dbReference type="SMART" id="SM01336">
    <property type="entry name" value="zf-PARP"/>
    <property type="match status" value="1"/>
</dbReference>
<dbReference type="Proteomes" id="UP000054937">
    <property type="component" value="Unassembled WGS sequence"/>
</dbReference>
<dbReference type="OrthoDB" id="429950at2759"/>
<dbReference type="AlphaFoldDB" id="A0A0V0QKH3"/>
<reference evidence="8 9" key="1">
    <citation type="journal article" date="2015" name="Sci. Rep.">
        <title>Genome of the facultative scuticociliatosis pathogen Pseudocohnilembus persalinus provides insight into its virulence through horizontal gene transfer.</title>
        <authorList>
            <person name="Xiong J."/>
            <person name="Wang G."/>
            <person name="Cheng J."/>
            <person name="Tian M."/>
            <person name="Pan X."/>
            <person name="Warren A."/>
            <person name="Jiang C."/>
            <person name="Yuan D."/>
            <person name="Miao W."/>
        </authorList>
    </citation>
    <scope>NUCLEOTIDE SEQUENCE [LARGE SCALE GENOMIC DNA]</scope>
    <source>
        <strain evidence="8">36N120E</strain>
    </source>
</reference>
<evidence type="ECO:0000256" key="2">
    <source>
        <dbReference type="ARBA" id="ARBA00022723"/>
    </source>
</evidence>
<dbReference type="GO" id="GO:0003677">
    <property type="term" value="F:DNA binding"/>
    <property type="evidence" value="ECO:0007669"/>
    <property type="project" value="InterPro"/>
</dbReference>
<evidence type="ECO:0000256" key="6">
    <source>
        <dbReference type="SAM" id="MobiDB-lite"/>
    </source>
</evidence>
<evidence type="ECO:0000256" key="4">
    <source>
        <dbReference type="ARBA" id="ARBA00022833"/>
    </source>
</evidence>
<comment type="subcellular location">
    <subcellularLocation>
        <location evidence="1">Nucleus</location>
    </subcellularLocation>
</comment>
<feature type="compositionally biased region" description="Basic and acidic residues" evidence="6">
    <location>
        <begin position="152"/>
        <end position="161"/>
    </location>
</feature>
<dbReference type="InterPro" id="IPR036957">
    <property type="entry name" value="Znf_PARP_sf"/>
</dbReference>
<evidence type="ECO:0000256" key="1">
    <source>
        <dbReference type="ARBA" id="ARBA00004123"/>
    </source>
</evidence>
<evidence type="ECO:0000256" key="3">
    <source>
        <dbReference type="ARBA" id="ARBA00022771"/>
    </source>
</evidence>
<keyword evidence="5" id="KW-0539">Nucleus</keyword>
<dbReference type="Gene3D" id="3.30.1740.10">
    <property type="entry name" value="Zinc finger, PARP-type"/>
    <property type="match status" value="1"/>
</dbReference>
<keyword evidence="3" id="KW-0863">Zinc-finger</keyword>
<dbReference type="EMBL" id="LDAU01000152">
    <property type="protein sequence ID" value="KRX02765.1"/>
    <property type="molecule type" value="Genomic_DNA"/>
</dbReference>
<sequence>MQLGNDDSFEYYNGYKSEITKPRTVTCEYAKSGRSTCKICRQKIQIRELRFGTHQTAFERYDEITSWLHPQCLKNFQSIEHVFKRMKPDKKGNFTIQDSKILIPTDQQYVQEILKEIYDLKIGDNSTLIQNKETPNQEKEYVKIPQKQDVLNKTEQKEQLPKIKKNAKKRTSAQMDNQRKKLQQQIIDQEFVNENTELSDFQDKKKIRVKQVQIKNQKRKQKDQKVKK</sequence>
<dbReference type="GO" id="GO:0008270">
    <property type="term" value="F:zinc ion binding"/>
    <property type="evidence" value="ECO:0007669"/>
    <property type="project" value="UniProtKB-KW"/>
</dbReference>
<dbReference type="PROSITE" id="PS50064">
    <property type="entry name" value="ZF_PARP_2"/>
    <property type="match status" value="1"/>
</dbReference>
<feature type="domain" description="PARP-type" evidence="7">
    <location>
        <begin position="25"/>
        <end position="118"/>
    </location>
</feature>
<evidence type="ECO:0000256" key="5">
    <source>
        <dbReference type="ARBA" id="ARBA00023242"/>
    </source>
</evidence>
<keyword evidence="9" id="KW-1185">Reference proteome</keyword>
<protein>
    <recommendedName>
        <fullName evidence="7">PARP-type domain-containing protein</fullName>
    </recommendedName>
</protein>
<dbReference type="InterPro" id="IPR001510">
    <property type="entry name" value="Znf_PARP"/>
</dbReference>
<keyword evidence="4" id="KW-0862">Zinc</keyword>
<proteinExistence type="predicted"/>
<accession>A0A0V0QKH3</accession>
<comment type="caution">
    <text evidence="8">The sequence shown here is derived from an EMBL/GenBank/DDBJ whole genome shotgun (WGS) entry which is preliminary data.</text>
</comment>